<dbReference type="Proteomes" id="UP000676996">
    <property type="component" value="Unassembled WGS sequence"/>
</dbReference>
<accession>A0A8T4IHL7</accession>
<reference evidence="1" key="1">
    <citation type="submission" date="2021-04" db="EMBL/GenBank/DDBJ databases">
        <title>Ouciella asimina sp. nov., isolated from the surface seawater in the hydrothermal field of Okinawa Trough.</title>
        <authorList>
            <person name="Shuang W."/>
        </authorList>
    </citation>
    <scope>NUCLEOTIDE SEQUENCE</scope>
    <source>
        <strain evidence="1">LXI357</strain>
    </source>
</reference>
<sequence>MEAAETALPTALAVLMVGVASRQAASPTARLHANLIRSAARLPLAPRHGAFNAAVATALTAWQPR</sequence>
<protein>
    <submittedName>
        <fullName evidence="1">Uncharacterized protein</fullName>
    </submittedName>
</protein>
<dbReference type="AlphaFoldDB" id="A0A8T4IHL7"/>
<evidence type="ECO:0000313" key="1">
    <source>
        <dbReference type="EMBL" id="MBR0554001.1"/>
    </source>
</evidence>
<evidence type="ECO:0000313" key="2">
    <source>
        <dbReference type="Proteomes" id="UP000676996"/>
    </source>
</evidence>
<organism evidence="1 2">
    <name type="scientific">Stakelama marina</name>
    <dbReference type="NCBI Taxonomy" id="2826939"/>
    <lineage>
        <taxon>Bacteria</taxon>
        <taxon>Pseudomonadati</taxon>
        <taxon>Pseudomonadota</taxon>
        <taxon>Alphaproteobacteria</taxon>
        <taxon>Sphingomonadales</taxon>
        <taxon>Sphingomonadaceae</taxon>
        <taxon>Stakelama</taxon>
    </lineage>
</organism>
<proteinExistence type="predicted"/>
<name>A0A8T4IHL7_9SPHN</name>
<keyword evidence="2" id="KW-1185">Reference proteome</keyword>
<dbReference type="EMBL" id="JAGRQC010000007">
    <property type="protein sequence ID" value="MBR0554001.1"/>
    <property type="molecule type" value="Genomic_DNA"/>
</dbReference>
<dbReference type="RefSeq" id="WP_284055252.1">
    <property type="nucleotide sequence ID" value="NZ_JAGRQC010000007.1"/>
</dbReference>
<comment type="caution">
    <text evidence="1">The sequence shown here is derived from an EMBL/GenBank/DDBJ whole genome shotgun (WGS) entry which is preliminary data.</text>
</comment>
<gene>
    <name evidence="1" type="ORF">J7S20_15970</name>
</gene>